<keyword evidence="1" id="KW-0479">Metal-binding</keyword>
<dbReference type="GO" id="GO:0005886">
    <property type="term" value="C:plasma membrane"/>
    <property type="evidence" value="ECO:0007669"/>
    <property type="project" value="TreeGrafter"/>
</dbReference>
<dbReference type="CDD" id="cd04792">
    <property type="entry name" value="LanM-like"/>
    <property type="match status" value="1"/>
</dbReference>
<dbReference type="Gene3D" id="1.50.10.20">
    <property type="match status" value="1"/>
</dbReference>
<evidence type="ECO:0000313" key="4">
    <source>
        <dbReference type="Proteomes" id="UP000435910"/>
    </source>
</evidence>
<feature type="binding site" evidence="1">
    <location>
        <position position="953"/>
    </location>
    <ligand>
        <name>Zn(2+)</name>
        <dbReference type="ChEBI" id="CHEBI:29105"/>
    </ligand>
</feature>
<proteinExistence type="predicted"/>
<evidence type="ECO:0000313" key="3">
    <source>
        <dbReference type="EMBL" id="TWL27524.1"/>
    </source>
</evidence>
<accession>A0A5Q3BVG7</accession>
<dbReference type="Pfam" id="PF13575">
    <property type="entry name" value="DUF4135"/>
    <property type="match status" value="1"/>
</dbReference>
<gene>
    <name evidence="3" type="ORF">CHCC16736_2845</name>
</gene>
<dbReference type="EMBL" id="NILC01000023">
    <property type="protein sequence ID" value="TWL27524.1"/>
    <property type="molecule type" value="Genomic_DNA"/>
</dbReference>
<dbReference type="InterPro" id="IPR007822">
    <property type="entry name" value="LANC-like"/>
</dbReference>
<comment type="caution">
    <text evidence="3">The sequence shown here is derived from an EMBL/GenBank/DDBJ whole genome shotgun (WGS) entry which is preliminary data.</text>
</comment>
<protein>
    <recommendedName>
        <fullName evidence="2">Lantibiotic biosynthesis protein dehydration domain-containing protein</fullName>
    </recommendedName>
</protein>
<dbReference type="NCBIfam" id="TIGR03897">
    <property type="entry name" value="lanti_2_LanM"/>
    <property type="match status" value="1"/>
</dbReference>
<sequence>MNEKSAGYHERLPVAQTQSPLVNDKIKYWRSLFGDDDKWLNKAVSLLSHDPLSSIAQSSVSQSVGLKDSRRGPWQKMQKRIFETPFSYKDSALQDSELLFDSLLTRFASAAQDALEEQNIILSPPLCRQVLTHLKQTLLQIAHQTLILELNILRLEDQLKGDTPEMRYLDFNDNFLVNPGYLRTLFNEYPVLLRLLCTKTDYWVQNFSELWKRLRQDREQLQAAFHIAGDPVHIELGVGDSHNKGKMAAILTYSDGKKIVYKPRSHDVDDAFQLLLSWINDRNSGSPLKTLRLINKKRYGWSEFIPHETCHTKKELEGYYTRLGKLLAVLYSIDAVDFHHENIIASGEHPVLIDLESIFHQYKKRDEPGSTAVDKANYILSRSVRSTGILPFNLYFGRKNRDKVVDISGMGGQEAQESPFQALQIKGFFRDDIRLEHDRFEIGEAKNLPTLDHQHVPVADYLHCIIEGFSAVYRLISDHGESYLATIEHFKNCTVRNILKPTAHYASLLNKSYHPDFLRDAVDREVFLCRVEKFEDADTDIAAAKTELKELIRGDIPYFLSKPSDTYLLNGEEEPIAAYFETPSFTRVIKKISSFSDQDLKEQANVIRMSILAAYNARHEKDAIDIDQNHPSPRSGALQPLAIAEKAADDLAEKRIEGNDGKDVTWISTVIEGVEEISWTISPVSLDLYNGNAGIGFFMSYLSRFAKRPETYSHITEQCVFAIQRALNELKEKEEFLKYADSGAFTGVSGYLYFLQHAGTVQKKNEWIELIHEALPVLEAVIEQDENCDIISGSAGALMVLMSLYEQLDDPVFLKLAEKCAGHLLQHKTNIENGAAWKDPHTQNYYTGFAHGTSGIAAALSRFNKVFDSQSLKKIISQCLAFEKQLYIASEKNWGSKGREQLSVAWCHGAAGILLSRSILRENGVNDPGLHTDILNALETTVKHGFGNNRSFCHGDFGQLEILRGFREEFSELNTIIQNTEDRLLTYFQENPFSKGVSRGVDSAGLMLGLSGVGYGMLQCQYGEELPELLQLSPPQALIKKNSKAFKRENVF</sequence>
<dbReference type="SUPFAM" id="SSF158745">
    <property type="entry name" value="LanC-like"/>
    <property type="match status" value="1"/>
</dbReference>
<dbReference type="PANTHER" id="PTHR12736">
    <property type="entry name" value="LANC-LIKE PROTEIN"/>
    <property type="match status" value="1"/>
</dbReference>
<evidence type="ECO:0000256" key="1">
    <source>
        <dbReference type="PIRSR" id="PIRSR607822-1"/>
    </source>
</evidence>
<dbReference type="InterPro" id="IPR017146">
    <property type="entry name" value="Lanti_2_LanM"/>
</dbReference>
<feature type="binding site" evidence="1">
    <location>
        <position position="954"/>
    </location>
    <ligand>
        <name>Zn(2+)</name>
        <dbReference type="ChEBI" id="CHEBI:29105"/>
    </ligand>
</feature>
<dbReference type="PANTHER" id="PTHR12736:SF7">
    <property type="entry name" value="LANC-LIKE PROTEIN 3"/>
    <property type="match status" value="1"/>
</dbReference>
<organism evidence="3 4">
    <name type="scientific">Bacillus licheniformis</name>
    <dbReference type="NCBI Taxonomy" id="1402"/>
    <lineage>
        <taxon>Bacteria</taxon>
        <taxon>Bacillati</taxon>
        <taxon>Bacillota</taxon>
        <taxon>Bacilli</taxon>
        <taxon>Bacillales</taxon>
        <taxon>Bacillaceae</taxon>
        <taxon>Bacillus</taxon>
    </lineage>
</organism>
<dbReference type="InterPro" id="IPR025410">
    <property type="entry name" value="Lant_dehyd"/>
</dbReference>
<feature type="binding site" evidence="1">
    <location>
        <position position="907"/>
    </location>
    <ligand>
        <name>Zn(2+)</name>
        <dbReference type="ChEBI" id="CHEBI:29105"/>
    </ligand>
</feature>
<evidence type="ECO:0000259" key="2">
    <source>
        <dbReference type="Pfam" id="PF13575"/>
    </source>
</evidence>
<dbReference type="GO" id="GO:0046872">
    <property type="term" value="F:metal ion binding"/>
    <property type="evidence" value="ECO:0007669"/>
    <property type="project" value="UniProtKB-KW"/>
</dbReference>
<dbReference type="AlphaFoldDB" id="A0A5Q3BVG7"/>
<dbReference type="RefSeq" id="WP_017474093.1">
    <property type="nucleotide sequence ID" value="NZ_CAMFKN010000003.1"/>
</dbReference>
<reference evidence="3 4" key="1">
    <citation type="submission" date="2019-06" db="EMBL/GenBank/DDBJ databases">
        <title>Genome sequence analysis of &gt;100 Bacillus licheniformis strains suggests intrinsic resistance to this species.</title>
        <authorList>
            <person name="Wels M."/>
            <person name="Siezen R.J."/>
            <person name="Johansen E."/>
            <person name="Stuer-Lauridsen B."/>
            <person name="Bjerre K."/>
            <person name="Nielsen B.K.K."/>
        </authorList>
    </citation>
    <scope>NUCLEOTIDE SEQUENCE [LARGE SCALE GENOMIC DNA]</scope>
    <source>
        <strain evidence="3 4">BAC-16736</strain>
    </source>
</reference>
<dbReference type="SMART" id="SM01260">
    <property type="entry name" value="LANC_like"/>
    <property type="match status" value="1"/>
</dbReference>
<dbReference type="Pfam" id="PF05147">
    <property type="entry name" value="LANC_like"/>
    <property type="match status" value="1"/>
</dbReference>
<dbReference type="Proteomes" id="UP000435910">
    <property type="component" value="Unassembled WGS sequence"/>
</dbReference>
<name>A0A5Q3BVG7_BACLI</name>
<dbReference type="GO" id="GO:0031179">
    <property type="term" value="P:peptide modification"/>
    <property type="evidence" value="ECO:0007669"/>
    <property type="project" value="InterPro"/>
</dbReference>
<feature type="domain" description="Lantibiotic biosynthesis protein dehydration" evidence="2">
    <location>
        <begin position="189"/>
        <end position="561"/>
    </location>
</feature>
<dbReference type="PRINTS" id="PR01950">
    <property type="entry name" value="LANCSUPER"/>
</dbReference>
<dbReference type="PIRSF" id="PIRSF037228">
    <property type="entry name" value="Lant_mod_RumM"/>
    <property type="match status" value="1"/>
</dbReference>
<keyword evidence="1" id="KW-0862">Zinc</keyword>